<dbReference type="SUPFAM" id="SSF141571">
    <property type="entry name" value="Pentapeptide repeat-like"/>
    <property type="match status" value="1"/>
</dbReference>
<dbReference type="RefSeq" id="WP_097063481.1">
    <property type="nucleotide sequence ID" value="NZ_OBMI01000002.1"/>
</dbReference>
<accession>A0A285QWV2</accession>
<evidence type="ECO:0000256" key="1">
    <source>
        <dbReference type="SAM" id="SignalP"/>
    </source>
</evidence>
<dbReference type="Pfam" id="PF00805">
    <property type="entry name" value="Pentapeptide"/>
    <property type="match status" value="1"/>
</dbReference>
<evidence type="ECO:0000313" key="2">
    <source>
        <dbReference type="EMBL" id="SOB86455.1"/>
    </source>
</evidence>
<dbReference type="Gene3D" id="2.160.20.80">
    <property type="entry name" value="E3 ubiquitin-protein ligase SopA"/>
    <property type="match status" value="1"/>
</dbReference>
<dbReference type="EMBL" id="OBMI01000002">
    <property type="protein sequence ID" value="SOB86455.1"/>
    <property type="molecule type" value="Genomic_DNA"/>
</dbReference>
<dbReference type="Proteomes" id="UP000219494">
    <property type="component" value="Unassembled WGS sequence"/>
</dbReference>
<sequence length="528" mass="55798">MTATTMMRALALLALCAAGAAEAQRRTPRGPDIVVEAPNKAAPIGGELFPVDAPPPNSCLVNAPALAATKPAAGVIDGSRMNLKALEKLRRSRQGVLLVSGVNLPGQRFDAKKRLSDICFMGAKLGLSDWSGFSGSGIGFVDSDLTGAKFVAAQLPWVLFRNAKLTGVDATGVALTRGRLDGGWSGSMRGLKLDKASLFGFRIECGVTETDGCPLERDGLSLKEANLAKASVWPFPFTDVDATGAILDQTEVGVDHLARLQGARLLGSLVVRSRRSAAIYLPAEIARIQQAFASGDQAADCGAIVTPVQRSICATQNSELRRLDKLVAQAEAGARTRVPARGVRASWLTQRDACGERGEEEIARCLVPVYRARYEALARAGGRPAWMRPGGIAMFLSGDSALSPDLARSELFMRTSPVLLESAQARVLLKVGADGRIEARGAAAGGCQLQAEGLSYDSAKLMLVGGGRPRTKRRPAVQGTAVMQLTGDELRLITTGEPYVSCGSNGIFVPMTRANVPEASLAVMWEEM</sequence>
<protein>
    <submittedName>
        <fullName evidence="2">Uncharacterized protein YjbI, contains pentapeptide repeats</fullName>
    </submittedName>
</protein>
<keyword evidence="3" id="KW-1185">Reference proteome</keyword>
<keyword evidence="1" id="KW-0732">Signal</keyword>
<dbReference type="InterPro" id="IPR001646">
    <property type="entry name" value="5peptide_repeat"/>
</dbReference>
<feature type="chain" id="PRO_5012831928" evidence="1">
    <location>
        <begin position="24"/>
        <end position="528"/>
    </location>
</feature>
<reference evidence="2 3" key="1">
    <citation type="submission" date="2017-07" db="EMBL/GenBank/DDBJ databases">
        <authorList>
            <person name="Sun Z.S."/>
            <person name="Albrecht U."/>
            <person name="Echele G."/>
            <person name="Lee C.C."/>
        </authorList>
    </citation>
    <scope>NUCLEOTIDE SEQUENCE [LARGE SCALE GENOMIC DNA]</scope>
    <source>
        <strain evidence="2 3">CGMCC 1.12672</strain>
    </source>
</reference>
<dbReference type="AlphaFoldDB" id="A0A285QWV2"/>
<organism evidence="2 3">
    <name type="scientific">Sphingomonas guangdongensis</name>
    <dbReference type="NCBI Taxonomy" id="1141890"/>
    <lineage>
        <taxon>Bacteria</taxon>
        <taxon>Pseudomonadati</taxon>
        <taxon>Pseudomonadota</taxon>
        <taxon>Alphaproteobacteria</taxon>
        <taxon>Sphingomonadales</taxon>
        <taxon>Sphingomonadaceae</taxon>
        <taxon>Sphingomonas</taxon>
    </lineage>
</organism>
<name>A0A285QWV2_9SPHN</name>
<evidence type="ECO:0000313" key="3">
    <source>
        <dbReference type="Proteomes" id="UP000219494"/>
    </source>
</evidence>
<proteinExistence type="predicted"/>
<feature type="signal peptide" evidence="1">
    <location>
        <begin position="1"/>
        <end position="23"/>
    </location>
</feature>
<dbReference type="OrthoDB" id="7593266at2"/>
<gene>
    <name evidence="2" type="ORF">SAMN06297144_1560</name>
</gene>